<proteinExistence type="predicted"/>
<keyword evidence="2" id="KW-1185">Reference proteome</keyword>
<organism evidence="1 2">
    <name type="scientific">Anaeromyces robustus</name>
    <dbReference type="NCBI Taxonomy" id="1754192"/>
    <lineage>
        <taxon>Eukaryota</taxon>
        <taxon>Fungi</taxon>
        <taxon>Fungi incertae sedis</taxon>
        <taxon>Chytridiomycota</taxon>
        <taxon>Chytridiomycota incertae sedis</taxon>
        <taxon>Neocallimastigomycetes</taxon>
        <taxon>Neocallimastigales</taxon>
        <taxon>Neocallimastigaceae</taxon>
        <taxon>Anaeromyces</taxon>
    </lineage>
</organism>
<accession>A0A1Y1XFH5</accession>
<gene>
    <name evidence="1" type="ORF">BCR32DRAFT_277016</name>
</gene>
<sequence length="267" mass="30145">MIHPPHANCNDRQGYYIQEYTDNGCTSHSLCLIPSGNNKIFPDGVKAKTYSECVVINEITFCAADLIDNITCENCTFPELINELEKIMGNNLKYEFSTNSTISVPPENNNNNEKIQCVIEQNVVIDENEKCRLSSGTFIQHEFYPDCDKSYYTCFYSDIEDTKKIDTKVIISEDPSKCLKKDDLLYCAIGYTNIPCQDCTYDEFINKAVDTFGDYLPMETKLIENNSTSTSTLTSTTISISNPTSGININLLNSISIISFIFNFDDH</sequence>
<dbReference type="EMBL" id="MCFG01000050">
    <property type="protein sequence ID" value="ORX84521.1"/>
    <property type="molecule type" value="Genomic_DNA"/>
</dbReference>
<reference evidence="1 2" key="2">
    <citation type="submission" date="2016-08" db="EMBL/GenBank/DDBJ databases">
        <title>Pervasive Adenine N6-methylation of Active Genes in Fungi.</title>
        <authorList>
            <consortium name="DOE Joint Genome Institute"/>
            <person name="Mondo S.J."/>
            <person name="Dannebaum R.O."/>
            <person name="Kuo R.C."/>
            <person name="Labutti K."/>
            <person name="Haridas S."/>
            <person name="Kuo A."/>
            <person name="Salamov A."/>
            <person name="Ahrendt S.R."/>
            <person name="Lipzen A."/>
            <person name="Sullivan W."/>
            <person name="Andreopoulos W.B."/>
            <person name="Clum A."/>
            <person name="Lindquist E."/>
            <person name="Daum C."/>
            <person name="Ramamoorthy G.K."/>
            <person name="Gryganskyi A."/>
            <person name="Culley D."/>
            <person name="Magnuson J.K."/>
            <person name="James T.Y."/>
            <person name="O'Malley M.A."/>
            <person name="Stajich J.E."/>
            <person name="Spatafora J.W."/>
            <person name="Visel A."/>
            <person name="Grigoriev I.V."/>
        </authorList>
    </citation>
    <scope>NUCLEOTIDE SEQUENCE [LARGE SCALE GENOMIC DNA]</scope>
    <source>
        <strain evidence="1 2">S4</strain>
    </source>
</reference>
<dbReference type="AlphaFoldDB" id="A0A1Y1XFH5"/>
<dbReference type="Proteomes" id="UP000193944">
    <property type="component" value="Unassembled WGS sequence"/>
</dbReference>
<comment type="caution">
    <text evidence="1">The sequence shown here is derived from an EMBL/GenBank/DDBJ whole genome shotgun (WGS) entry which is preliminary data.</text>
</comment>
<evidence type="ECO:0000313" key="2">
    <source>
        <dbReference type="Proteomes" id="UP000193944"/>
    </source>
</evidence>
<reference evidence="1 2" key="1">
    <citation type="submission" date="2016-08" db="EMBL/GenBank/DDBJ databases">
        <title>A Parts List for Fungal Cellulosomes Revealed by Comparative Genomics.</title>
        <authorList>
            <consortium name="DOE Joint Genome Institute"/>
            <person name="Haitjema C.H."/>
            <person name="Gilmore S.P."/>
            <person name="Henske J.K."/>
            <person name="Solomon K.V."/>
            <person name="De Groot R."/>
            <person name="Kuo A."/>
            <person name="Mondo S.J."/>
            <person name="Salamov A.A."/>
            <person name="Labutti K."/>
            <person name="Zhao Z."/>
            <person name="Chiniquy J."/>
            <person name="Barry K."/>
            <person name="Brewer H.M."/>
            <person name="Purvine S.O."/>
            <person name="Wright A.T."/>
            <person name="Boxma B."/>
            <person name="Van Alen T."/>
            <person name="Hackstein J.H."/>
            <person name="Baker S.E."/>
            <person name="Grigoriev I.V."/>
            <person name="O'Malley M.A."/>
        </authorList>
    </citation>
    <scope>NUCLEOTIDE SEQUENCE [LARGE SCALE GENOMIC DNA]</scope>
    <source>
        <strain evidence="1 2">S4</strain>
    </source>
</reference>
<name>A0A1Y1XFH5_9FUNG</name>
<evidence type="ECO:0000313" key="1">
    <source>
        <dbReference type="EMBL" id="ORX84521.1"/>
    </source>
</evidence>
<protein>
    <submittedName>
        <fullName evidence="1">Uncharacterized protein</fullName>
    </submittedName>
</protein>
<dbReference type="OrthoDB" id="10646861at2759"/>